<dbReference type="PANTHER" id="PTHR11564:SF5">
    <property type="entry name" value="SIGNAL RECOGNITION PARTICLE SUBUNIT SRP54"/>
    <property type="match status" value="1"/>
</dbReference>
<evidence type="ECO:0000256" key="1">
    <source>
        <dbReference type="ARBA" id="ARBA00004496"/>
    </source>
</evidence>
<evidence type="ECO:0000313" key="5">
    <source>
        <dbReference type="EMBL" id="GMI23568.1"/>
    </source>
</evidence>
<dbReference type="PROSITE" id="PS00300">
    <property type="entry name" value="SRP54"/>
    <property type="match status" value="1"/>
</dbReference>
<protein>
    <recommendedName>
        <fullName evidence="4">SRP54-type proteins GTP-binding domain-containing protein</fullName>
    </recommendedName>
</protein>
<dbReference type="SUPFAM" id="SSF52540">
    <property type="entry name" value="P-loop containing nucleoside triphosphate hydrolases"/>
    <property type="match status" value="2"/>
</dbReference>
<keyword evidence="6" id="KW-1185">Reference proteome</keyword>
<dbReference type="SMART" id="SM00962">
    <property type="entry name" value="SRP54"/>
    <property type="match status" value="1"/>
</dbReference>
<comment type="subcellular location">
    <subcellularLocation>
        <location evidence="1">Cytoplasm</location>
    </subcellularLocation>
</comment>
<gene>
    <name evidence="5" type="ORF">TeGR_g1875</name>
</gene>
<organism evidence="5 6">
    <name type="scientific">Tetraparma gracilis</name>
    <dbReference type="NCBI Taxonomy" id="2962635"/>
    <lineage>
        <taxon>Eukaryota</taxon>
        <taxon>Sar</taxon>
        <taxon>Stramenopiles</taxon>
        <taxon>Ochrophyta</taxon>
        <taxon>Bolidophyceae</taxon>
        <taxon>Parmales</taxon>
        <taxon>Triparmaceae</taxon>
        <taxon>Tetraparma</taxon>
    </lineage>
</organism>
<evidence type="ECO:0000256" key="2">
    <source>
        <dbReference type="ARBA" id="ARBA00022741"/>
    </source>
</evidence>
<evidence type="ECO:0000259" key="4">
    <source>
        <dbReference type="PROSITE" id="PS00300"/>
    </source>
</evidence>
<dbReference type="SMART" id="SM00382">
    <property type="entry name" value="AAA"/>
    <property type="match status" value="1"/>
</dbReference>
<dbReference type="SUPFAM" id="SSF47364">
    <property type="entry name" value="Domain of the SRP/SRP receptor G-proteins"/>
    <property type="match status" value="1"/>
</dbReference>
<comment type="caution">
    <text evidence="5">The sequence shown here is derived from an EMBL/GenBank/DDBJ whole genome shotgun (WGS) entry which is preliminary data.</text>
</comment>
<dbReference type="InterPro" id="IPR036225">
    <property type="entry name" value="SRP/SRP_N"/>
</dbReference>
<proteinExistence type="predicted"/>
<feature type="non-terminal residue" evidence="5">
    <location>
        <position position="367"/>
    </location>
</feature>
<dbReference type="InterPro" id="IPR013822">
    <property type="entry name" value="Signal_recog_particl_SRP54_hlx"/>
</dbReference>
<dbReference type="Proteomes" id="UP001165060">
    <property type="component" value="Unassembled WGS sequence"/>
</dbReference>
<keyword evidence="2" id="KW-0547">Nucleotide-binding</keyword>
<name>A0ABQ6MC87_9STRA</name>
<feature type="domain" description="SRP54-type proteins GTP-binding" evidence="4">
    <location>
        <begin position="312"/>
        <end position="325"/>
    </location>
</feature>
<dbReference type="InterPro" id="IPR022941">
    <property type="entry name" value="SRP54"/>
</dbReference>
<dbReference type="InterPro" id="IPR042101">
    <property type="entry name" value="SRP54_N_sf"/>
</dbReference>
<dbReference type="Gene3D" id="1.20.120.140">
    <property type="entry name" value="Signal recognition particle SRP54, nucleotide-binding domain"/>
    <property type="match status" value="1"/>
</dbReference>
<dbReference type="Pfam" id="PF02881">
    <property type="entry name" value="SRP54_N"/>
    <property type="match status" value="1"/>
</dbReference>
<dbReference type="InterPro" id="IPR003593">
    <property type="entry name" value="AAA+_ATPase"/>
</dbReference>
<keyword evidence="3" id="KW-0342">GTP-binding</keyword>
<evidence type="ECO:0000256" key="3">
    <source>
        <dbReference type="ARBA" id="ARBA00023134"/>
    </source>
</evidence>
<accession>A0ABQ6MC87</accession>
<evidence type="ECO:0000313" key="6">
    <source>
        <dbReference type="Proteomes" id="UP001165060"/>
    </source>
</evidence>
<dbReference type="InterPro" id="IPR027417">
    <property type="entry name" value="P-loop_NTPase"/>
</dbReference>
<dbReference type="Pfam" id="PF00448">
    <property type="entry name" value="SRP54"/>
    <property type="match status" value="2"/>
</dbReference>
<dbReference type="EMBL" id="BRYB01002663">
    <property type="protein sequence ID" value="GMI23568.1"/>
    <property type="molecule type" value="Genomic_DNA"/>
</dbReference>
<dbReference type="InterPro" id="IPR000897">
    <property type="entry name" value="SRP54_GTPase_dom"/>
</dbReference>
<reference evidence="5 6" key="1">
    <citation type="journal article" date="2023" name="Commun. Biol.">
        <title>Genome analysis of Parmales, the sister group of diatoms, reveals the evolutionary specialization of diatoms from phago-mixotrophs to photoautotrophs.</title>
        <authorList>
            <person name="Ban H."/>
            <person name="Sato S."/>
            <person name="Yoshikawa S."/>
            <person name="Yamada K."/>
            <person name="Nakamura Y."/>
            <person name="Ichinomiya M."/>
            <person name="Sato N."/>
            <person name="Blanc-Mathieu R."/>
            <person name="Endo H."/>
            <person name="Kuwata A."/>
            <person name="Ogata H."/>
        </authorList>
    </citation>
    <scope>NUCLEOTIDE SEQUENCE [LARGE SCALE GENOMIC DNA]</scope>
</reference>
<dbReference type="SMART" id="SM00963">
    <property type="entry name" value="SRP54_N"/>
    <property type="match status" value="1"/>
</dbReference>
<dbReference type="PANTHER" id="PTHR11564">
    <property type="entry name" value="SIGNAL RECOGNITION PARTICLE 54K PROTEIN SRP54"/>
    <property type="match status" value="1"/>
</dbReference>
<sequence length="367" mass="37837">MFDALASSFSSLLQDALPSSSTAKLTPSNIAPAIAEIKAALDSSDVADEVSSKLLRDVEAAAIGSPLVDGVGPDKLFVKVFYDELVKVLGGDPGNPDDQSLPPAPVARRGGGEPTVILLVGLQGGGKTTFAAKLAKYLQAGEVDVAESLKLPADERAKTLTTALPKTNRKVLLAACDVYRPAAAEQLEIVAARCGVPVYRGAEDGSEDGDPAKIALGAIRRAKEIGADTVVVDTAGRQETNEGLMEEIRAVKRAVRPDEVLLVVDAMTGQTAATVTASFNAAVGLTGACLTKTDSDAKGGAALSILGVSGAPVKFLGTGEGVDDLAPFFPARAARQILGMGDVVTLVEKASERVSEKDAQRTVDKMK</sequence>
<dbReference type="Gene3D" id="3.40.50.300">
    <property type="entry name" value="P-loop containing nucleotide triphosphate hydrolases"/>
    <property type="match status" value="1"/>
</dbReference>